<proteinExistence type="inferred from homology"/>
<dbReference type="InterPro" id="IPR021120">
    <property type="entry name" value="KduI/IolB_isomerase"/>
</dbReference>
<sequence length="276" mass="31381">MEIRYATNPTDSKQYTTDKLRKEFLIEDLFVNGELNLVYSHHDRMVIGGAVPVSEPLKLEAGDALKTEYFLERREVGIINIGARGTVKVGGEEHSLEKQDCLYIGLGHEEVTFHSSDSSEPARFYLISSLAHKEYPTQKLAIENATPVEMGSAEECNERTIYQYIHEGGIKSCQLMMGMTLLKPGSIWNTMPAHIHDRRAEVYLYFDMSSNGRVFHFMGEPSETRHLVVSNEQVVISPNWSIHSGAGTSHYTFIWAMAGENYTFKDMEFVKMEDLR</sequence>
<dbReference type="CDD" id="cd20294">
    <property type="entry name" value="cupin_KduI_N"/>
    <property type="match status" value="1"/>
</dbReference>
<keyword evidence="8" id="KW-1185">Reference proteome</keyword>
<dbReference type="InterPro" id="IPR014710">
    <property type="entry name" value="RmlC-like_jellyroll"/>
</dbReference>
<feature type="binding site" evidence="6">
    <location>
        <position position="194"/>
    </location>
    <ligand>
        <name>Zn(2+)</name>
        <dbReference type="ChEBI" id="CHEBI:29105"/>
    </ligand>
</feature>
<dbReference type="InterPro" id="IPR027449">
    <property type="entry name" value="KduI_N"/>
</dbReference>
<dbReference type="CDD" id="cd20491">
    <property type="entry name" value="cupin_KduI_C"/>
    <property type="match status" value="1"/>
</dbReference>
<gene>
    <name evidence="6" type="primary">kduI</name>
    <name evidence="7" type="ORF">J2S11_001341</name>
</gene>
<comment type="pathway">
    <text evidence="6">Glycan metabolism; pectin degradation; 2-dehydro-3-deoxy-D-gluconate from pectin: step 4/5.</text>
</comment>
<keyword evidence="4 6" id="KW-0862">Zinc</keyword>
<dbReference type="InterPro" id="IPR007045">
    <property type="entry name" value="KduI"/>
</dbReference>
<feature type="binding site" evidence="6">
    <location>
        <position position="196"/>
    </location>
    <ligand>
        <name>Zn(2+)</name>
        <dbReference type="ChEBI" id="CHEBI:29105"/>
    </ligand>
</feature>
<feature type="binding site" evidence="6">
    <location>
        <position position="243"/>
    </location>
    <ligand>
        <name>Zn(2+)</name>
        <dbReference type="ChEBI" id="CHEBI:29105"/>
    </ligand>
</feature>
<dbReference type="PIRSF" id="PIRSF006625">
    <property type="entry name" value="KduI"/>
    <property type="match status" value="1"/>
</dbReference>
<feature type="binding site" evidence="6">
    <location>
        <position position="201"/>
    </location>
    <ligand>
        <name>Zn(2+)</name>
        <dbReference type="ChEBI" id="CHEBI:29105"/>
    </ligand>
</feature>
<evidence type="ECO:0000256" key="5">
    <source>
        <dbReference type="ARBA" id="ARBA00023235"/>
    </source>
</evidence>
<comment type="function">
    <text evidence="6">Catalyzes the isomerization of 5-dehydro-4-deoxy-D-glucuronate to 3-deoxy-D-glycero-2,5-hexodiulosonate.</text>
</comment>
<dbReference type="Proteomes" id="UP001235840">
    <property type="component" value="Unassembled WGS sequence"/>
</dbReference>
<comment type="cofactor">
    <cofactor evidence="6">
        <name>Zn(2+)</name>
        <dbReference type="ChEBI" id="CHEBI:29105"/>
    </cofactor>
    <text evidence="6">Binds 1 zinc ion per subunit.</text>
</comment>
<organism evidence="7 8">
    <name type="scientific">Caldalkalibacillus horti</name>
    <dbReference type="NCBI Taxonomy" id="77523"/>
    <lineage>
        <taxon>Bacteria</taxon>
        <taxon>Bacillati</taxon>
        <taxon>Bacillota</taxon>
        <taxon>Bacilli</taxon>
        <taxon>Bacillales</taxon>
        <taxon>Bacillaceae</taxon>
        <taxon>Caldalkalibacillus</taxon>
    </lineage>
</organism>
<dbReference type="InterPro" id="IPR011051">
    <property type="entry name" value="RmlC_Cupin_sf"/>
</dbReference>
<dbReference type="PANTHER" id="PTHR38461:SF1">
    <property type="entry name" value="4-DEOXY-L-THREO-5-HEXOSULOSE-URONATE KETOL-ISOMERASE"/>
    <property type="match status" value="1"/>
</dbReference>
<evidence type="ECO:0000256" key="6">
    <source>
        <dbReference type="HAMAP-Rule" id="MF_00687"/>
    </source>
</evidence>
<evidence type="ECO:0000256" key="1">
    <source>
        <dbReference type="ARBA" id="ARBA00000552"/>
    </source>
</evidence>
<dbReference type="EC" id="5.3.1.17" evidence="6"/>
<dbReference type="EMBL" id="JAUSTY010000004">
    <property type="protein sequence ID" value="MDQ0165441.1"/>
    <property type="molecule type" value="Genomic_DNA"/>
</dbReference>
<dbReference type="Pfam" id="PF04962">
    <property type="entry name" value="KduI"/>
    <property type="match status" value="1"/>
</dbReference>
<dbReference type="RefSeq" id="WP_307392543.1">
    <property type="nucleotide sequence ID" value="NZ_BAAADK010000045.1"/>
</dbReference>
<keyword evidence="3 6" id="KW-0479">Metal-binding</keyword>
<dbReference type="NCBIfam" id="NF002091">
    <property type="entry name" value="PRK00924.1"/>
    <property type="match status" value="1"/>
</dbReference>
<accession>A0ABT9VWS3</accession>
<evidence type="ECO:0000256" key="4">
    <source>
        <dbReference type="ARBA" id="ARBA00022833"/>
    </source>
</evidence>
<evidence type="ECO:0000256" key="3">
    <source>
        <dbReference type="ARBA" id="ARBA00022723"/>
    </source>
</evidence>
<protein>
    <recommendedName>
        <fullName evidence="6">4-deoxy-L-threo-5-hexosulose-uronate ketol-isomerase</fullName>
        <ecNumber evidence="6">5.3.1.17</ecNumber>
    </recommendedName>
    <alternativeName>
        <fullName evidence="6">5-keto-4-deoxyuronate isomerase</fullName>
    </alternativeName>
    <alternativeName>
        <fullName evidence="6">DKI isomerase</fullName>
    </alternativeName>
</protein>
<reference evidence="7 8" key="1">
    <citation type="submission" date="2023-07" db="EMBL/GenBank/DDBJ databases">
        <title>Genomic Encyclopedia of Type Strains, Phase IV (KMG-IV): sequencing the most valuable type-strain genomes for metagenomic binning, comparative biology and taxonomic classification.</title>
        <authorList>
            <person name="Goeker M."/>
        </authorList>
    </citation>
    <scope>NUCLEOTIDE SEQUENCE [LARGE SCALE GENOMIC DNA]</scope>
    <source>
        <strain evidence="7 8">DSM 12751</strain>
    </source>
</reference>
<dbReference type="SUPFAM" id="SSF51182">
    <property type="entry name" value="RmlC-like cupins"/>
    <property type="match status" value="1"/>
</dbReference>
<dbReference type="HAMAP" id="MF_00687">
    <property type="entry name" value="KduI"/>
    <property type="match status" value="1"/>
</dbReference>
<dbReference type="PANTHER" id="PTHR38461">
    <property type="entry name" value="4-DEOXY-L-THREO-5-HEXOSULOSE-URONATE KETOL-ISOMERASE"/>
    <property type="match status" value="1"/>
</dbReference>
<dbReference type="Gene3D" id="2.60.120.520">
    <property type="entry name" value="pectin degrading enzyme 5-keto 4- deoxyuronate isomerase, domain 1"/>
    <property type="match status" value="1"/>
</dbReference>
<keyword evidence="5 6" id="KW-0413">Isomerase</keyword>
<name>A0ABT9VWS3_9BACI</name>
<comment type="similarity">
    <text evidence="2 6">Belongs to the KduI family.</text>
</comment>
<comment type="catalytic activity">
    <reaction evidence="1 6">
        <text>5-dehydro-4-deoxy-D-glucuronate = 3-deoxy-D-glycero-2,5-hexodiulosonate</text>
        <dbReference type="Rhea" id="RHEA:23896"/>
        <dbReference type="ChEBI" id="CHEBI:17117"/>
        <dbReference type="ChEBI" id="CHEBI:29071"/>
        <dbReference type="EC" id="5.3.1.17"/>
    </reaction>
</comment>
<dbReference type="Gene3D" id="2.60.120.10">
    <property type="entry name" value="Jelly Rolls"/>
    <property type="match status" value="1"/>
</dbReference>
<evidence type="ECO:0000313" key="7">
    <source>
        <dbReference type="EMBL" id="MDQ0165441.1"/>
    </source>
</evidence>
<evidence type="ECO:0000256" key="2">
    <source>
        <dbReference type="ARBA" id="ARBA00008086"/>
    </source>
</evidence>
<comment type="caution">
    <text evidence="7">The sequence shown here is derived from an EMBL/GenBank/DDBJ whole genome shotgun (WGS) entry which is preliminary data.</text>
</comment>
<dbReference type="GO" id="GO:0008697">
    <property type="term" value="F:4-deoxy-L-threo-5-hexosulose-uronate ketol-isomerase activity"/>
    <property type="evidence" value="ECO:0007669"/>
    <property type="project" value="UniProtKB-EC"/>
</dbReference>
<evidence type="ECO:0000313" key="8">
    <source>
        <dbReference type="Proteomes" id="UP001235840"/>
    </source>
</evidence>